<dbReference type="Gene3D" id="2.40.50.140">
    <property type="entry name" value="Nucleic acid-binding proteins"/>
    <property type="match status" value="1"/>
</dbReference>
<feature type="domain" description="TRNA-binding" evidence="17">
    <location>
        <begin position="42"/>
        <end position="158"/>
    </location>
</feature>
<keyword evidence="6 15" id="KW-0436">Ligase</keyword>
<comment type="subcellular location">
    <subcellularLocation>
        <location evidence="1 15">Cytoplasm</location>
    </subcellularLocation>
</comment>
<evidence type="ECO:0000259" key="17">
    <source>
        <dbReference type="PROSITE" id="PS50886"/>
    </source>
</evidence>
<proteinExistence type="inferred from homology"/>
<evidence type="ECO:0000256" key="2">
    <source>
        <dbReference type="ARBA" id="ARBA00008653"/>
    </source>
</evidence>
<dbReference type="InterPro" id="IPR005121">
    <property type="entry name" value="Fdx_antiC-bd"/>
</dbReference>
<keyword evidence="10 15" id="KW-0460">Magnesium</keyword>
<dbReference type="EC" id="6.1.1.20" evidence="15"/>
<evidence type="ECO:0000313" key="20">
    <source>
        <dbReference type="EMBL" id="GAA1541532.1"/>
    </source>
</evidence>
<dbReference type="SMART" id="SM00874">
    <property type="entry name" value="B5"/>
    <property type="match status" value="1"/>
</dbReference>
<dbReference type="InterPro" id="IPR045060">
    <property type="entry name" value="Phe-tRNA-ligase_IIc_bsu"/>
</dbReference>
<dbReference type="InterPro" id="IPR004532">
    <property type="entry name" value="Phe-tRNA-ligase_IIc_bsu_bact"/>
</dbReference>
<evidence type="ECO:0000256" key="1">
    <source>
        <dbReference type="ARBA" id="ARBA00004496"/>
    </source>
</evidence>
<keyword evidence="21" id="KW-1185">Reference proteome</keyword>
<dbReference type="Gene3D" id="3.30.930.10">
    <property type="entry name" value="Bira Bifunctional Protein, Domain 2"/>
    <property type="match status" value="1"/>
</dbReference>
<dbReference type="Gene3D" id="3.30.56.10">
    <property type="match status" value="2"/>
</dbReference>
<dbReference type="Proteomes" id="UP001500842">
    <property type="component" value="Unassembled WGS sequence"/>
</dbReference>
<dbReference type="PANTHER" id="PTHR10947">
    <property type="entry name" value="PHENYLALANYL-TRNA SYNTHETASE BETA CHAIN AND LEUCINE-RICH REPEAT-CONTAINING PROTEIN 47"/>
    <property type="match status" value="1"/>
</dbReference>
<keyword evidence="4 15" id="KW-0963">Cytoplasm</keyword>
<evidence type="ECO:0000256" key="3">
    <source>
        <dbReference type="ARBA" id="ARBA00011209"/>
    </source>
</evidence>
<keyword evidence="11 16" id="KW-0694">RNA-binding</keyword>
<reference evidence="20 21" key="1">
    <citation type="journal article" date="2019" name="Int. J. Syst. Evol. Microbiol.">
        <title>The Global Catalogue of Microorganisms (GCM) 10K type strain sequencing project: providing services to taxonomists for standard genome sequencing and annotation.</title>
        <authorList>
            <consortium name="The Broad Institute Genomics Platform"/>
            <consortium name="The Broad Institute Genome Sequencing Center for Infectious Disease"/>
            <person name="Wu L."/>
            <person name="Ma J."/>
        </authorList>
    </citation>
    <scope>NUCLEOTIDE SEQUENCE [LARGE SCALE GENOMIC DNA]</scope>
    <source>
        <strain evidence="20 21">JCM 14942</strain>
    </source>
</reference>
<gene>
    <name evidence="15 20" type="primary">pheT</name>
    <name evidence="20" type="ORF">GCM10009788_50250</name>
</gene>
<evidence type="ECO:0000256" key="12">
    <source>
        <dbReference type="ARBA" id="ARBA00022917"/>
    </source>
</evidence>
<keyword evidence="5 16" id="KW-0820">tRNA-binding</keyword>
<comment type="catalytic activity">
    <reaction evidence="14 15">
        <text>tRNA(Phe) + L-phenylalanine + ATP = L-phenylalanyl-tRNA(Phe) + AMP + diphosphate + H(+)</text>
        <dbReference type="Rhea" id="RHEA:19413"/>
        <dbReference type="Rhea" id="RHEA-COMP:9668"/>
        <dbReference type="Rhea" id="RHEA-COMP:9699"/>
        <dbReference type="ChEBI" id="CHEBI:15378"/>
        <dbReference type="ChEBI" id="CHEBI:30616"/>
        <dbReference type="ChEBI" id="CHEBI:33019"/>
        <dbReference type="ChEBI" id="CHEBI:58095"/>
        <dbReference type="ChEBI" id="CHEBI:78442"/>
        <dbReference type="ChEBI" id="CHEBI:78531"/>
        <dbReference type="ChEBI" id="CHEBI:456215"/>
        <dbReference type="EC" id="6.1.1.20"/>
    </reaction>
</comment>
<keyword evidence="8 15" id="KW-0547">Nucleotide-binding</keyword>
<dbReference type="PANTHER" id="PTHR10947:SF0">
    <property type="entry name" value="PHENYLALANINE--TRNA LIGASE BETA SUBUNIT"/>
    <property type="match status" value="1"/>
</dbReference>
<dbReference type="SUPFAM" id="SSF54991">
    <property type="entry name" value="Anticodon-binding domain of PheRS"/>
    <property type="match status" value="1"/>
</dbReference>
<evidence type="ECO:0000256" key="5">
    <source>
        <dbReference type="ARBA" id="ARBA00022555"/>
    </source>
</evidence>
<evidence type="ECO:0000313" key="21">
    <source>
        <dbReference type="Proteomes" id="UP001500842"/>
    </source>
</evidence>
<evidence type="ECO:0000256" key="15">
    <source>
        <dbReference type="HAMAP-Rule" id="MF_00283"/>
    </source>
</evidence>
<dbReference type="InterPro" id="IPR033714">
    <property type="entry name" value="tRNA_bind_bactPheRS"/>
</dbReference>
<dbReference type="GO" id="GO:0016874">
    <property type="term" value="F:ligase activity"/>
    <property type="evidence" value="ECO:0007669"/>
    <property type="project" value="UniProtKB-KW"/>
</dbReference>
<organism evidence="20 21">
    <name type="scientific">Nocardioides humi</name>
    <dbReference type="NCBI Taxonomy" id="449461"/>
    <lineage>
        <taxon>Bacteria</taxon>
        <taxon>Bacillati</taxon>
        <taxon>Actinomycetota</taxon>
        <taxon>Actinomycetes</taxon>
        <taxon>Propionibacteriales</taxon>
        <taxon>Nocardioidaceae</taxon>
        <taxon>Nocardioides</taxon>
    </lineage>
</organism>
<evidence type="ECO:0000256" key="8">
    <source>
        <dbReference type="ARBA" id="ARBA00022741"/>
    </source>
</evidence>
<feature type="binding site" evidence="15">
    <location>
        <position position="478"/>
    </location>
    <ligand>
        <name>Mg(2+)</name>
        <dbReference type="ChEBI" id="CHEBI:18420"/>
        <note>shared with alpha subunit</note>
    </ligand>
</feature>
<dbReference type="InterPro" id="IPR002547">
    <property type="entry name" value="tRNA-bd_dom"/>
</dbReference>
<dbReference type="PROSITE" id="PS51483">
    <property type="entry name" value="B5"/>
    <property type="match status" value="1"/>
</dbReference>
<comment type="caution">
    <text evidence="20">The sequence shown here is derived from an EMBL/GenBank/DDBJ whole genome shotgun (WGS) entry which is preliminary data.</text>
</comment>
<dbReference type="Gene3D" id="3.50.40.10">
    <property type="entry name" value="Phenylalanyl-trna Synthetase, Chain B, domain 3"/>
    <property type="match status" value="1"/>
</dbReference>
<evidence type="ECO:0000256" key="4">
    <source>
        <dbReference type="ARBA" id="ARBA00022490"/>
    </source>
</evidence>
<dbReference type="Pfam" id="PF03147">
    <property type="entry name" value="FDX-ACB"/>
    <property type="match status" value="1"/>
</dbReference>
<dbReference type="SMART" id="SM00896">
    <property type="entry name" value="FDX-ACB"/>
    <property type="match status" value="1"/>
</dbReference>
<dbReference type="SUPFAM" id="SSF56037">
    <property type="entry name" value="PheT/TilS domain"/>
    <property type="match status" value="1"/>
</dbReference>
<dbReference type="InterPro" id="IPR005147">
    <property type="entry name" value="tRNA_synthase_B5-dom"/>
</dbReference>
<comment type="cofactor">
    <cofactor evidence="15">
        <name>Mg(2+)</name>
        <dbReference type="ChEBI" id="CHEBI:18420"/>
    </cofactor>
    <text evidence="15">Binds 2 magnesium ions per tetramer.</text>
</comment>
<keyword evidence="13 15" id="KW-0030">Aminoacyl-tRNA synthetase</keyword>
<dbReference type="InterPro" id="IPR045864">
    <property type="entry name" value="aa-tRNA-synth_II/BPL/LPL"/>
</dbReference>
<evidence type="ECO:0000259" key="19">
    <source>
        <dbReference type="PROSITE" id="PS51483"/>
    </source>
</evidence>
<dbReference type="Gene3D" id="3.30.70.380">
    <property type="entry name" value="Ferrodoxin-fold anticodon-binding domain"/>
    <property type="match status" value="1"/>
</dbReference>
<evidence type="ECO:0000256" key="7">
    <source>
        <dbReference type="ARBA" id="ARBA00022723"/>
    </source>
</evidence>
<dbReference type="Pfam" id="PF03484">
    <property type="entry name" value="B5"/>
    <property type="match status" value="1"/>
</dbReference>
<dbReference type="PROSITE" id="PS51447">
    <property type="entry name" value="FDX_ACB"/>
    <property type="match status" value="1"/>
</dbReference>
<protein>
    <recommendedName>
        <fullName evidence="15">Phenylalanine--tRNA ligase beta subunit</fullName>
        <ecNumber evidence="15">6.1.1.20</ecNumber>
    </recommendedName>
    <alternativeName>
        <fullName evidence="15">Phenylalanyl-tRNA synthetase beta subunit</fullName>
        <shortName evidence="15">PheRS</shortName>
    </alternativeName>
</protein>
<feature type="binding site" evidence="15">
    <location>
        <position position="479"/>
    </location>
    <ligand>
        <name>Mg(2+)</name>
        <dbReference type="ChEBI" id="CHEBI:18420"/>
        <note>shared with alpha subunit</note>
    </ligand>
</feature>
<dbReference type="Pfam" id="PF17759">
    <property type="entry name" value="tRNA_synthFbeta"/>
    <property type="match status" value="1"/>
</dbReference>
<feature type="domain" description="FDX-ACB" evidence="18">
    <location>
        <begin position="740"/>
        <end position="833"/>
    </location>
</feature>
<evidence type="ECO:0000256" key="16">
    <source>
        <dbReference type="PROSITE-ProRule" id="PRU00209"/>
    </source>
</evidence>
<evidence type="ECO:0000256" key="6">
    <source>
        <dbReference type="ARBA" id="ARBA00022598"/>
    </source>
</evidence>
<dbReference type="SUPFAM" id="SSF46955">
    <property type="entry name" value="Putative DNA-binding domain"/>
    <property type="match status" value="1"/>
</dbReference>
<dbReference type="SUPFAM" id="SSF50249">
    <property type="entry name" value="Nucleic acid-binding proteins"/>
    <property type="match status" value="1"/>
</dbReference>
<dbReference type="RefSeq" id="WP_141002717.1">
    <property type="nucleotide sequence ID" value="NZ_BAAAOR010000039.1"/>
</dbReference>
<comment type="similarity">
    <text evidence="2 15">Belongs to the phenylalanyl-tRNA synthetase beta subunit family. Type 1 subfamily.</text>
</comment>
<evidence type="ECO:0000256" key="10">
    <source>
        <dbReference type="ARBA" id="ARBA00022842"/>
    </source>
</evidence>
<dbReference type="InterPro" id="IPR036690">
    <property type="entry name" value="Fdx_antiC-bd_sf"/>
</dbReference>
<sequence>MKAPVSWIRELVDLPAEVTTEVLTDRLTALGLKLEGIHAAGAGIQGPLVVGRVLTQDKEPQKNGKTINWCTVDVGDANGTGEPQGIVCGAHNFGPGDLVVVVLPGGVLPGNFEISARKTYGHVSAGMICSARELGIGEDHDGIIVLPADAGEPGDDVFGLLGLDEEVIEFEINPDRAYALSLRGIAREAALALRQMGYSDVPFADPAERELPEADGKAWEVVVDDPVGCPVFAARLVSGFDPAAPTPDFVKRRVEQAGMRSISLAVDVTNYVMLELGQPIHGYDADKVAGALGVRRAREGERLTTLDDAVRELSPEDLVITDDSGPIGLAGVMGGATTEMSETTTRILVEAAHWDPVSMFRTGKRHKLTSEAGKRNERGVDPLLPGVAADRVVELLVAHGGATAEPGFTLVGTAPERPAVTIATDLPARLSGIDITAMTTVESLRAIGASVTEQDADTIEVVPPTWRPDIDDPYDLVEEVVRIVGYDQVPSVLPRRATGRGLTRTQRLRRRIGRTLAGAGLVEVVSFPFVGEATFDKLGLPADDPLRTTVGLANPLSSEEPAYTTTLLPGLLDAASRNVGRGAPGVALFETGTVAFPADNGPAPIYGVHARPSEAELEKLFEALPVQPQHLAVVLAGERRRAGWWGAGTEAGWTDALAVVRRLAADLGVTVEVASAGRMPWHPGRCALVSIAGVELGHAGELHPSVCTAYGLPARSAAVELDLDALMAAATEVTPGPAFSTMPIAKEDVALVVDDAVTVAAVEAALREGAGELLESIRLFDVYTGEQTGEGRKSLAFALRFRAPDRTLTEAETGAARDAAVARAAELTGAVQR</sequence>
<dbReference type="InterPro" id="IPR009061">
    <property type="entry name" value="DNA-bd_dom_put_sf"/>
</dbReference>
<comment type="subunit">
    <text evidence="3 15">Tetramer of two alpha and two beta subunits.</text>
</comment>
<dbReference type="SUPFAM" id="SSF55681">
    <property type="entry name" value="Class II aaRS and biotin synthetases"/>
    <property type="match status" value="1"/>
</dbReference>
<dbReference type="SMART" id="SM00873">
    <property type="entry name" value="B3_4"/>
    <property type="match status" value="1"/>
</dbReference>
<dbReference type="CDD" id="cd00769">
    <property type="entry name" value="PheRS_beta_core"/>
    <property type="match status" value="1"/>
</dbReference>
<dbReference type="Pfam" id="PF01588">
    <property type="entry name" value="tRNA_bind"/>
    <property type="match status" value="1"/>
</dbReference>
<feature type="binding site" evidence="15">
    <location>
        <position position="475"/>
    </location>
    <ligand>
        <name>Mg(2+)</name>
        <dbReference type="ChEBI" id="CHEBI:18420"/>
        <note>shared with alpha subunit</note>
    </ligand>
</feature>
<dbReference type="InterPro" id="IPR020825">
    <property type="entry name" value="Phe-tRNA_synthase-like_B3/B4"/>
</dbReference>
<dbReference type="InterPro" id="IPR041616">
    <property type="entry name" value="PheRS_beta_core"/>
</dbReference>
<dbReference type="EMBL" id="BAAAOR010000039">
    <property type="protein sequence ID" value="GAA1541532.1"/>
    <property type="molecule type" value="Genomic_DNA"/>
</dbReference>
<evidence type="ECO:0000256" key="9">
    <source>
        <dbReference type="ARBA" id="ARBA00022840"/>
    </source>
</evidence>
<dbReference type="PROSITE" id="PS50886">
    <property type="entry name" value="TRBD"/>
    <property type="match status" value="1"/>
</dbReference>
<evidence type="ECO:0000256" key="11">
    <source>
        <dbReference type="ARBA" id="ARBA00022884"/>
    </source>
</evidence>
<dbReference type="InterPro" id="IPR005146">
    <property type="entry name" value="B3/B4_tRNA-bd"/>
</dbReference>
<dbReference type="Pfam" id="PF03483">
    <property type="entry name" value="B3_4"/>
    <property type="match status" value="1"/>
</dbReference>
<dbReference type="CDD" id="cd02796">
    <property type="entry name" value="tRNA_bind_bactPheRS"/>
    <property type="match status" value="1"/>
</dbReference>
<accession>A0ABN2BI60</accession>
<dbReference type="InterPro" id="IPR012340">
    <property type="entry name" value="NA-bd_OB-fold"/>
</dbReference>
<dbReference type="HAMAP" id="MF_00283">
    <property type="entry name" value="Phe_tRNA_synth_beta1"/>
    <property type="match status" value="1"/>
</dbReference>
<keyword evidence="7 15" id="KW-0479">Metal-binding</keyword>
<feature type="domain" description="B5" evidence="19">
    <location>
        <begin position="415"/>
        <end position="491"/>
    </location>
</feature>
<keyword evidence="12 15" id="KW-0648">Protein biosynthesis</keyword>
<feature type="binding site" evidence="15">
    <location>
        <position position="469"/>
    </location>
    <ligand>
        <name>Mg(2+)</name>
        <dbReference type="ChEBI" id="CHEBI:18420"/>
        <note>shared with alpha subunit</note>
    </ligand>
</feature>
<evidence type="ECO:0000256" key="14">
    <source>
        <dbReference type="ARBA" id="ARBA00049255"/>
    </source>
</evidence>
<evidence type="ECO:0000256" key="13">
    <source>
        <dbReference type="ARBA" id="ARBA00023146"/>
    </source>
</evidence>
<dbReference type="NCBIfam" id="TIGR00472">
    <property type="entry name" value="pheT_bact"/>
    <property type="match status" value="1"/>
</dbReference>
<evidence type="ECO:0000259" key="18">
    <source>
        <dbReference type="PROSITE" id="PS51447"/>
    </source>
</evidence>
<keyword evidence="9 15" id="KW-0067">ATP-binding</keyword>
<name>A0ABN2BI60_9ACTN</name>